<evidence type="ECO:0000256" key="5">
    <source>
        <dbReference type="ARBA" id="ARBA00022989"/>
    </source>
</evidence>
<dbReference type="PANTHER" id="PTHR37820:SF1">
    <property type="entry name" value="CELL DIVISION PROTEIN FTSQ"/>
    <property type="match status" value="1"/>
</dbReference>
<sequence>MSTAVSPEAEAATVRNRRPLWIALASVVIVVALAAVVVLATPLFSVRGYNVEGNDHIPLEQVVDAAGVPEGTNLARADVGASAQAVAGLPWVKSVTVTRGWPSSLNIEITEHQAVAFSDEDDGPHLINAEGVPFAIDVAPPEAVEITGDARSDEHARKNAVDIAASIPVELRREVSSINAHDAYNFELQLNDGRVVVWGASEDNHDKSLALGTVVRREGQRFDISNPSLVAVR</sequence>
<evidence type="ECO:0000256" key="1">
    <source>
        <dbReference type="ARBA" id="ARBA00004370"/>
    </source>
</evidence>
<keyword evidence="3 10" id="KW-0132">Cell division</keyword>
<evidence type="ECO:0000313" key="10">
    <source>
        <dbReference type="EMBL" id="SER38074.1"/>
    </source>
</evidence>
<feature type="transmembrane region" description="Helical" evidence="8">
    <location>
        <begin position="20"/>
        <end position="40"/>
    </location>
</feature>
<keyword evidence="4 8" id="KW-0812">Transmembrane</keyword>
<keyword evidence="11" id="KW-1185">Reference proteome</keyword>
<evidence type="ECO:0000256" key="4">
    <source>
        <dbReference type="ARBA" id="ARBA00022692"/>
    </source>
</evidence>
<dbReference type="AlphaFoldDB" id="A0A1H9NPW7"/>
<dbReference type="RefSeq" id="WP_231910158.1">
    <property type="nucleotide sequence ID" value="NZ_CP047199.1"/>
</dbReference>
<evidence type="ECO:0000256" key="6">
    <source>
        <dbReference type="ARBA" id="ARBA00023136"/>
    </source>
</evidence>
<dbReference type="PANTHER" id="PTHR37820">
    <property type="entry name" value="CELL DIVISION PROTEIN DIVIB"/>
    <property type="match status" value="1"/>
</dbReference>
<comment type="subcellular location">
    <subcellularLocation>
        <location evidence="1">Membrane</location>
    </subcellularLocation>
</comment>
<evidence type="ECO:0000256" key="3">
    <source>
        <dbReference type="ARBA" id="ARBA00022618"/>
    </source>
</evidence>
<dbReference type="InterPro" id="IPR034746">
    <property type="entry name" value="POTRA"/>
</dbReference>
<dbReference type="Pfam" id="PF03799">
    <property type="entry name" value="FtsQ_DivIB_C"/>
    <property type="match status" value="1"/>
</dbReference>
<keyword evidence="6 8" id="KW-0472">Membrane</keyword>
<name>A0A1H9NPW7_9CORY</name>
<dbReference type="EMBL" id="FOGQ01000001">
    <property type="protein sequence ID" value="SER38074.1"/>
    <property type="molecule type" value="Genomic_DNA"/>
</dbReference>
<keyword evidence="2" id="KW-1003">Cell membrane</keyword>
<feature type="domain" description="POTRA" evidence="9">
    <location>
        <begin position="44"/>
        <end position="112"/>
    </location>
</feature>
<dbReference type="GO" id="GO:0051301">
    <property type="term" value="P:cell division"/>
    <property type="evidence" value="ECO:0007669"/>
    <property type="project" value="UniProtKB-KW"/>
</dbReference>
<dbReference type="InterPro" id="IPR013685">
    <property type="entry name" value="POTRA_FtsQ_type"/>
</dbReference>
<dbReference type="STRING" id="1121357.SAMN05661109_00055"/>
<dbReference type="Gene3D" id="3.10.20.310">
    <property type="entry name" value="membrane protein fhac"/>
    <property type="match status" value="1"/>
</dbReference>
<dbReference type="InterPro" id="IPR050487">
    <property type="entry name" value="FtsQ_DivIB"/>
</dbReference>
<evidence type="ECO:0000256" key="2">
    <source>
        <dbReference type="ARBA" id="ARBA00022475"/>
    </source>
</evidence>
<proteinExistence type="predicted"/>
<protein>
    <submittedName>
        <fullName evidence="10">Cell division protein FtsQ</fullName>
    </submittedName>
</protein>
<dbReference type="PROSITE" id="PS51779">
    <property type="entry name" value="POTRA"/>
    <property type="match status" value="1"/>
</dbReference>
<evidence type="ECO:0000256" key="7">
    <source>
        <dbReference type="ARBA" id="ARBA00023306"/>
    </source>
</evidence>
<keyword evidence="5 8" id="KW-1133">Transmembrane helix</keyword>
<dbReference type="InterPro" id="IPR005548">
    <property type="entry name" value="Cell_div_FtsQ/DivIB_C"/>
</dbReference>
<dbReference type="Proteomes" id="UP000198929">
    <property type="component" value="Unassembled WGS sequence"/>
</dbReference>
<accession>A0A1H9NPW7</accession>
<keyword evidence="7" id="KW-0131">Cell cycle</keyword>
<gene>
    <name evidence="10" type="ORF">SAMN05661109_00055</name>
</gene>
<dbReference type="GO" id="GO:0005886">
    <property type="term" value="C:plasma membrane"/>
    <property type="evidence" value="ECO:0007669"/>
    <property type="project" value="TreeGrafter"/>
</dbReference>
<dbReference type="Pfam" id="PF08478">
    <property type="entry name" value="POTRA_1"/>
    <property type="match status" value="1"/>
</dbReference>
<evidence type="ECO:0000259" key="9">
    <source>
        <dbReference type="PROSITE" id="PS51779"/>
    </source>
</evidence>
<organism evidence="10 11">
    <name type="scientific">Corynebacterium cystitidis DSM 20524</name>
    <dbReference type="NCBI Taxonomy" id="1121357"/>
    <lineage>
        <taxon>Bacteria</taxon>
        <taxon>Bacillati</taxon>
        <taxon>Actinomycetota</taxon>
        <taxon>Actinomycetes</taxon>
        <taxon>Mycobacteriales</taxon>
        <taxon>Corynebacteriaceae</taxon>
        <taxon>Corynebacterium</taxon>
    </lineage>
</organism>
<evidence type="ECO:0000256" key="8">
    <source>
        <dbReference type="SAM" id="Phobius"/>
    </source>
</evidence>
<evidence type="ECO:0000313" key="11">
    <source>
        <dbReference type="Proteomes" id="UP000198929"/>
    </source>
</evidence>
<reference evidence="11" key="1">
    <citation type="submission" date="2016-10" db="EMBL/GenBank/DDBJ databases">
        <authorList>
            <person name="Varghese N."/>
            <person name="Submissions S."/>
        </authorList>
    </citation>
    <scope>NUCLEOTIDE SEQUENCE [LARGE SCALE GENOMIC DNA]</scope>
    <source>
        <strain evidence="11">DSM 20524</strain>
    </source>
</reference>